<reference evidence="1 2" key="1">
    <citation type="submission" date="2018-01" db="EMBL/GenBank/DDBJ databases">
        <title>Draft genome sequence of Streptomyces sp. 13K301.</title>
        <authorList>
            <person name="Sahin N."/>
            <person name="Saygin H."/>
            <person name="Ay H."/>
        </authorList>
    </citation>
    <scope>NUCLEOTIDE SEQUENCE [LARGE SCALE GENOMIC DNA]</scope>
    <source>
        <strain evidence="1 2">13K301</strain>
    </source>
</reference>
<name>A0A2N8TUP7_9ACTN</name>
<dbReference type="EMBL" id="POUC01000036">
    <property type="protein sequence ID" value="PNG22742.1"/>
    <property type="molecule type" value="Genomic_DNA"/>
</dbReference>
<evidence type="ECO:0000313" key="2">
    <source>
        <dbReference type="Proteomes" id="UP000235943"/>
    </source>
</evidence>
<dbReference type="AlphaFoldDB" id="A0A2N8TUP7"/>
<sequence>MDAAAERAGLEGALRAVGLCRAHHAAVTFGVGALFGHEHVVRAGADAVDPVCLSIFSAIRSSASTIMAAVWATSAQIIMVRRATLADSAPAASRAINASFSSGEAF</sequence>
<proteinExistence type="predicted"/>
<organism evidence="1 2">
    <name type="scientific">Streptomyces cahuitamycinicus</name>
    <dbReference type="NCBI Taxonomy" id="2070367"/>
    <lineage>
        <taxon>Bacteria</taxon>
        <taxon>Bacillati</taxon>
        <taxon>Actinomycetota</taxon>
        <taxon>Actinomycetes</taxon>
        <taxon>Kitasatosporales</taxon>
        <taxon>Streptomycetaceae</taxon>
        <taxon>Streptomyces</taxon>
    </lineage>
</organism>
<evidence type="ECO:0000313" key="1">
    <source>
        <dbReference type="EMBL" id="PNG22742.1"/>
    </source>
</evidence>
<dbReference type="Proteomes" id="UP000235943">
    <property type="component" value="Unassembled WGS sequence"/>
</dbReference>
<comment type="caution">
    <text evidence="1">The sequence shown here is derived from an EMBL/GenBank/DDBJ whole genome shotgun (WGS) entry which is preliminary data.</text>
</comment>
<gene>
    <name evidence="1" type="ORF">C1J00_07740</name>
</gene>
<keyword evidence="2" id="KW-1185">Reference proteome</keyword>
<protein>
    <submittedName>
        <fullName evidence="1">Uncharacterized protein</fullName>
    </submittedName>
</protein>
<accession>A0A2N8TUP7</accession>